<dbReference type="Gene3D" id="3.40.50.1580">
    <property type="entry name" value="Nucleoside phosphorylase domain"/>
    <property type="match status" value="1"/>
</dbReference>
<dbReference type="SUPFAM" id="SSF53167">
    <property type="entry name" value="Purine and uridine phosphorylases"/>
    <property type="match status" value="1"/>
</dbReference>
<dbReference type="PANTHER" id="PTHR46082">
    <property type="entry name" value="ATP/GTP-BINDING PROTEIN-RELATED"/>
    <property type="match status" value="1"/>
</dbReference>
<proteinExistence type="predicted"/>
<dbReference type="AlphaFoldDB" id="A0A5M9ME10"/>
<dbReference type="GeneID" id="54333175"/>
<protein>
    <submittedName>
        <fullName evidence="1">Uncharacterized protein</fullName>
    </submittedName>
</protein>
<organism evidence="1 2">
    <name type="scientific">Aspergillus tanneri</name>
    <dbReference type="NCBI Taxonomy" id="1220188"/>
    <lineage>
        <taxon>Eukaryota</taxon>
        <taxon>Fungi</taxon>
        <taxon>Dikarya</taxon>
        <taxon>Ascomycota</taxon>
        <taxon>Pezizomycotina</taxon>
        <taxon>Eurotiomycetes</taxon>
        <taxon>Eurotiomycetidae</taxon>
        <taxon>Eurotiales</taxon>
        <taxon>Aspergillaceae</taxon>
        <taxon>Aspergillus</taxon>
        <taxon>Aspergillus subgen. Circumdati</taxon>
    </lineage>
</organism>
<dbReference type="PANTHER" id="PTHR46082:SF11">
    <property type="entry name" value="AAA+ ATPASE DOMAIN-CONTAINING PROTEIN-RELATED"/>
    <property type="match status" value="1"/>
</dbReference>
<dbReference type="Proteomes" id="UP000324241">
    <property type="component" value="Unassembled WGS sequence"/>
</dbReference>
<dbReference type="OrthoDB" id="1577640at2759"/>
<accession>A0A5M9ME10</accession>
<comment type="caution">
    <text evidence="1">The sequence shown here is derived from an EMBL/GenBank/DDBJ whole genome shotgun (WGS) entry which is preliminary data.</text>
</comment>
<dbReference type="VEuPathDB" id="FungiDB:EYZ11_008701"/>
<sequence length="121" mass="13077">MSFTRDDYTVAWICALPLEMAAAKVMLDEIHPPLPQPQSDHNVYTLGSVNGHNVVVACLPSGVYGTISATAVASHMLHFGPTATSSGIIQYDYGKTLRDGRFQHTGSLNKPPPVLLRLCLN</sequence>
<name>A0A5M9ME10_9EURO</name>
<dbReference type="RefSeq" id="XP_033423061.1">
    <property type="nucleotide sequence ID" value="XM_033575043.1"/>
</dbReference>
<dbReference type="InterPro" id="IPR035994">
    <property type="entry name" value="Nucleoside_phosphorylase_sf"/>
</dbReference>
<evidence type="ECO:0000313" key="2">
    <source>
        <dbReference type="Proteomes" id="UP000324241"/>
    </source>
</evidence>
<dbReference type="InterPro" id="IPR053137">
    <property type="entry name" value="NLR-like"/>
</dbReference>
<gene>
    <name evidence="1" type="ORF">ATNIH1004_010474</name>
</gene>
<evidence type="ECO:0000313" key="1">
    <source>
        <dbReference type="EMBL" id="KAA8643700.1"/>
    </source>
</evidence>
<dbReference type="GO" id="GO:0009116">
    <property type="term" value="P:nucleoside metabolic process"/>
    <property type="evidence" value="ECO:0007669"/>
    <property type="project" value="InterPro"/>
</dbReference>
<reference evidence="1 2" key="1">
    <citation type="submission" date="2019-08" db="EMBL/GenBank/DDBJ databases">
        <title>The genome sequence of a newly discovered highly antifungal drug resistant Aspergillus species, Aspergillus tanneri NIH 1004.</title>
        <authorList>
            <person name="Mounaud S."/>
            <person name="Singh I."/>
            <person name="Joardar V."/>
            <person name="Pakala S."/>
            <person name="Pakala S."/>
            <person name="Venepally P."/>
            <person name="Chung J.K."/>
            <person name="Losada L."/>
            <person name="Nierman W.C."/>
        </authorList>
    </citation>
    <scope>NUCLEOTIDE SEQUENCE [LARGE SCALE GENOMIC DNA]</scope>
    <source>
        <strain evidence="1 2">NIH1004</strain>
    </source>
</reference>
<dbReference type="GO" id="GO:0003824">
    <property type="term" value="F:catalytic activity"/>
    <property type="evidence" value="ECO:0007669"/>
    <property type="project" value="InterPro"/>
</dbReference>
<dbReference type="EMBL" id="QUQM01000005">
    <property type="protein sequence ID" value="KAA8643700.1"/>
    <property type="molecule type" value="Genomic_DNA"/>
</dbReference>